<feature type="compositionally biased region" description="Basic and acidic residues" evidence="1">
    <location>
        <begin position="173"/>
        <end position="184"/>
    </location>
</feature>
<feature type="region of interest" description="Disordered" evidence="1">
    <location>
        <begin position="1"/>
        <end position="71"/>
    </location>
</feature>
<keyword evidence="4" id="KW-1185">Reference proteome</keyword>
<gene>
    <name evidence="2" type="ORF">PECAL_3P01120</name>
    <name evidence="3" type="ORF">PECAL_3P03610</name>
</gene>
<feature type="compositionally biased region" description="Basic residues" evidence="1">
    <location>
        <begin position="87"/>
        <end position="108"/>
    </location>
</feature>
<evidence type="ECO:0000256" key="1">
    <source>
        <dbReference type="SAM" id="MobiDB-lite"/>
    </source>
</evidence>
<protein>
    <submittedName>
        <fullName evidence="2">Uncharacterized protein</fullName>
    </submittedName>
</protein>
<evidence type="ECO:0000313" key="2">
    <source>
        <dbReference type="EMBL" id="CAH0370237.1"/>
    </source>
</evidence>
<feature type="compositionally biased region" description="Polar residues" evidence="1">
    <location>
        <begin position="33"/>
        <end position="51"/>
    </location>
</feature>
<reference evidence="2" key="1">
    <citation type="submission" date="2021-11" db="EMBL/GenBank/DDBJ databases">
        <authorList>
            <consortium name="Genoscope - CEA"/>
            <person name="William W."/>
        </authorList>
    </citation>
    <scope>NUCLEOTIDE SEQUENCE</scope>
</reference>
<feature type="region of interest" description="Disordered" evidence="1">
    <location>
        <begin position="85"/>
        <end position="188"/>
    </location>
</feature>
<sequence>MCNTSGIPPAPPPSPTASRVAGMMQKLQVAQKPPSSATHTVSSGSESNGTPSAPPPRTLSISPLQRDDETAELEARVLRLARACAARGRRAARRDRGRSQSRSRSRSQIRRDVPPTMDSDADDERDSETEHASPLRHLRRLAPRAQSGKRVRIEDNLRQARCRPRTASWGDAEAARTRRADARRASRGATRALSSALRMARSYRTGLNRLAPSDDESESESSDGELFEDEARSAFAAALWDL</sequence>
<dbReference type="EMBL" id="CAKKNE010000003">
    <property type="protein sequence ID" value="CAH0370468.1"/>
    <property type="molecule type" value="Genomic_DNA"/>
</dbReference>
<accession>A0A8J2WVP0</accession>
<feature type="compositionally biased region" description="Acidic residues" evidence="1">
    <location>
        <begin position="213"/>
        <end position="228"/>
    </location>
</feature>
<proteinExistence type="predicted"/>
<comment type="caution">
    <text evidence="2">The sequence shown here is derived from an EMBL/GenBank/DDBJ whole genome shotgun (WGS) entry which is preliminary data.</text>
</comment>
<organism evidence="2 4">
    <name type="scientific">Pelagomonas calceolata</name>
    <dbReference type="NCBI Taxonomy" id="35677"/>
    <lineage>
        <taxon>Eukaryota</taxon>
        <taxon>Sar</taxon>
        <taxon>Stramenopiles</taxon>
        <taxon>Ochrophyta</taxon>
        <taxon>Pelagophyceae</taxon>
        <taxon>Pelagomonadales</taxon>
        <taxon>Pelagomonadaceae</taxon>
        <taxon>Pelagomonas</taxon>
    </lineage>
</organism>
<dbReference type="AlphaFoldDB" id="A0A8J2WVP0"/>
<feature type="compositionally biased region" description="Basic residues" evidence="1">
    <location>
        <begin position="134"/>
        <end position="150"/>
    </location>
</feature>
<evidence type="ECO:0000313" key="3">
    <source>
        <dbReference type="EMBL" id="CAH0370468.1"/>
    </source>
</evidence>
<name>A0A8J2WVP0_9STRA</name>
<evidence type="ECO:0000313" key="4">
    <source>
        <dbReference type="Proteomes" id="UP000789595"/>
    </source>
</evidence>
<dbReference type="EMBL" id="CAKKNE010000003">
    <property type="protein sequence ID" value="CAH0370237.1"/>
    <property type="molecule type" value="Genomic_DNA"/>
</dbReference>
<feature type="region of interest" description="Disordered" evidence="1">
    <location>
        <begin position="206"/>
        <end position="229"/>
    </location>
</feature>
<dbReference type="Proteomes" id="UP000789595">
    <property type="component" value="Unassembled WGS sequence"/>
</dbReference>